<organism evidence="2 3">
    <name type="scientific">Lactuca saligna</name>
    <name type="common">Willowleaf lettuce</name>
    <dbReference type="NCBI Taxonomy" id="75948"/>
    <lineage>
        <taxon>Eukaryota</taxon>
        <taxon>Viridiplantae</taxon>
        <taxon>Streptophyta</taxon>
        <taxon>Embryophyta</taxon>
        <taxon>Tracheophyta</taxon>
        <taxon>Spermatophyta</taxon>
        <taxon>Magnoliopsida</taxon>
        <taxon>eudicotyledons</taxon>
        <taxon>Gunneridae</taxon>
        <taxon>Pentapetalae</taxon>
        <taxon>asterids</taxon>
        <taxon>campanulids</taxon>
        <taxon>Asterales</taxon>
        <taxon>Asteraceae</taxon>
        <taxon>Cichorioideae</taxon>
        <taxon>Cichorieae</taxon>
        <taxon>Lactucinae</taxon>
        <taxon>Lactuca</taxon>
    </lineage>
</organism>
<keyword evidence="3" id="KW-1185">Reference proteome</keyword>
<dbReference type="EMBL" id="OX465080">
    <property type="protein sequence ID" value="CAI9281127.1"/>
    <property type="molecule type" value="Genomic_DNA"/>
</dbReference>
<dbReference type="Proteomes" id="UP001177003">
    <property type="component" value="Chromosome 4"/>
</dbReference>
<name>A0AA36E3Y4_LACSI</name>
<evidence type="ECO:0000256" key="1">
    <source>
        <dbReference type="SAM" id="MobiDB-lite"/>
    </source>
</evidence>
<sequence length="112" mass="12692">MDQLNLFEKTILCSIVTYPYWLGSILAREEGYTKNHGLTIPIPTLSLKIINVPMSEDYLHITLRIQKSIHKPDVVESSNSIEEDDEDDGEESTNNEEEVVADKEDDLITVKG</sequence>
<gene>
    <name evidence="2" type="ORF">LSALG_LOCUS20841</name>
</gene>
<dbReference type="AlphaFoldDB" id="A0AA36E3Y4"/>
<accession>A0AA36E3Y4</accession>
<protein>
    <submittedName>
        <fullName evidence="2">Uncharacterized protein</fullName>
    </submittedName>
</protein>
<feature type="compositionally biased region" description="Acidic residues" evidence="1">
    <location>
        <begin position="81"/>
        <end position="99"/>
    </location>
</feature>
<feature type="region of interest" description="Disordered" evidence="1">
    <location>
        <begin position="72"/>
        <end position="112"/>
    </location>
</feature>
<proteinExistence type="predicted"/>
<evidence type="ECO:0000313" key="3">
    <source>
        <dbReference type="Proteomes" id="UP001177003"/>
    </source>
</evidence>
<feature type="compositionally biased region" description="Basic and acidic residues" evidence="1">
    <location>
        <begin position="100"/>
        <end position="112"/>
    </location>
</feature>
<evidence type="ECO:0000313" key="2">
    <source>
        <dbReference type="EMBL" id="CAI9281127.1"/>
    </source>
</evidence>
<reference evidence="2" key="1">
    <citation type="submission" date="2023-04" db="EMBL/GenBank/DDBJ databases">
        <authorList>
            <person name="Vijverberg K."/>
            <person name="Xiong W."/>
            <person name="Schranz E."/>
        </authorList>
    </citation>
    <scope>NUCLEOTIDE SEQUENCE</scope>
</reference>